<dbReference type="Gene3D" id="3.30.450.20">
    <property type="entry name" value="PAS domain"/>
    <property type="match status" value="2"/>
</dbReference>
<evidence type="ECO:0000256" key="6">
    <source>
        <dbReference type="ARBA" id="ARBA00023170"/>
    </source>
</evidence>
<keyword evidence="12" id="KW-1185">Reference proteome</keyword>
<evidence type="ECO:0000313" key="12">
    <source>
        <dbReference type="Proteomes" id="UP001347796"/>
    </source>
</evidence>
<dbReference type="Proteomes" id="UP001347796">
    <property type="component" value="Unassembled WGS sequence"/>
</dbReference>
<evidence type="ECO:0000256" key="2">
    <source>
        <dbReference type="ARBA" id="ARBA00007242"/>
    </source>
</evidence>
<keyword evidence="4" id="KW-0732">Signal</keyword>
<keyword evidence="7" id="KW-0325">Glycoprotein</keyword>
<keyword evidence="8" id="KW-0807">Transducer</keyword>
<organism evidence="11 12">
    <name type="scientific">Patella caerulea</name>
    <name type="common">Rayed Mediterranean limpet</name>
    <dbReference type="NCBI Taxonomy" id="87958"/>
    <lineage>
        <taxon>Eukaryota</taxon>
        <taxon>Metazoa</taxon>
        <taxon>Spiralia</taxon>
        <taxon>Lophotrochozoa</taxon>
        <taxon>Mollusca</taxon>
        <taxon>Gastropoda</taxon>
        <taxon>Patellogastropoda</taxon>
        <taxon>Patelloidea</taxon>
        <taxon>Patellidae</taxon>
        <taxon>Patella</taxon>
    </lineage>
</organism>
<dbReference type="GO" id="GO:0004930">
    <property type="term" value="F:G protein-coupled receptor activity"/>
    <property type="evidence" value="ECO:0007669"/>
    <property type="project" value="UniProtKB-KW"/>
</dbReference>
<keyword evidence="5" id="KW-0297">G-protein coupled receptor</keyword>
<comment type="caution">
    <text evidence="11">The sequence shown here is derived from an EMBL/GenBank/DDBJ whole genome shotgun (WGS) entry which is preliminary data.</text>
</comment>
<evidence type="ECO:0000256" key="9">
    <source>
        <dbReference type="SAM" id="Phobius"/>
    </source>
</evidence>
<keyword evidence="6" id="KW-0675">Receptor</keyword>
<gene>
    <name evidence="11" type="ORF">SNE40_018662</name>
</gene>
<evidence type="ECO:0000256" key="7">
    <source>
        <dbReference type="ARBA" id="ARBA00023180"/>
    </source>
</evidence>
<evidence type="ECO:0000256" key="3">
    <source>
        <dbReference type="ARBA" id="ARBA00022475"/>
    </source>
</evidence>
<feature type="domain" description="GPR158/179 extracellular" evidence="10">
    <location>
        <begin position="277"/>
        <end position="380"/>
    </location>
</feature>
<dbReference type="InterPro" id="IPR054714">
    <property type="entry name" value="GPR158_179_extracellular"/>
</dbReference>
<reference evidence="11 12" key="1">
    <citation type="submission" date="2024-01" db="EMBL/GenBank/DDBJ databases">
        <title>The genome of the rayed Mediterranean limpet Patella caerulea (Linnaeus, 1758).</title>
        <authorList>
            <person name="Anh-Thu Weber A."/>
            <person name="Halstead-Nussloch G."/>
        </authorList>
    </citation>
    <scope>NUCLEOTIDE SEQUENCE [LARGE SCALE GENOMIC DNA]</scope>
    <source>
        <strain evidence="11">AATW-2023a</strain>
        <tissue evidence="11">Whole specimen</tissue>
    </source>
</reference>
<evidence type="ECO:0000259" key="10">
    <source>
        <dbReference type="Pfam" id="PF22572"/>
    </source>
</evidence>
<accession>A0AAN8J5S0</accession>
<dbReference type="GO" id="GO:0005886">
    <property type="term" value="C:plasma membrane"/>
    <property type="evidence" value="ECO:0007669"/>
    <property type="project" value="UniProtKB-SubCell"/>
</dbReference>
<evidence type="ECO:0000256" key="8">
    <source>
        <dbReference type="ARBA" id="ARBA00023224"/>
    </source>
</evidence>
<sequence length="876" mass="102236">MDKMLDKYGVLFLIASAAVISLVATAPLDWMPQDAFDYINSQFSAVTAQNCRSKSRDQLRLPESSVAQIPRYNKLRSTIFYRNRTNLLHLHNMALNRAFYYSFIYQKLNQTWDFETQPGLSYIYMSAAADVSANPGFINGSSLYFDNDCSYPNWYRTFKFNTTLPLFGPRAWRADDYNEATNWLREPTNNTVDIHDYGAGRMYNYTSPNYKFNPWYSPWMPDITGEDDSLRKFTYSVGIKYSNATGVFVKNEFEDNTFFGPPQPGQQDREEYLPVRFTQPYFDCDRSNKWIVSATSPVVEYMPRYSIWLHLRRARFVAVSSMDIEFERIDMNQCPASQGNPLPNIFAGTARCKATTMCEPLFGFGFRRGGYQCVCQPGHYYPWYHDGPFLGLEIEEATREEYEVGFDCLVVEERQVYSIVEPEFVERKKRSIYSRAKHFLANLPSNTSPRLNKRQKRHLISSLRHLKEDKDRVKRTPKVRYVAKRHTKRQKREAIEPESLTRMQNILERVHQTNKDNCHELLENDLYLTGDAGYGVETQFLSQGRVALRLAHFLSNFLQNIDEYEEFGDLKGDRRLNETQIFAEVVANVMSDHKILGSGVFFDRYQFRMSPPVNNTDPRFIDGITREFFGPYSWRQQVQNDGLDNFKAIDFAGFSDYYVDKPWFRNMKARWATNVSGLKKHTAKPMIRSNREGTSLIRFEYYPITYRAPDYEDGEWLRPQFKCDGRVDDWVATYVVPFFGKNSLKTKIEFKGVVTTEVKLTNLDINQCPGEFHLPNAFKNTAKCHYESQYCYALEGVGFRQGGYKCECRQGYEYTINDLAWYYDGQKMEEEYKKFMSGVPNRYQTSRCRIAGASSVMFNMYLLITLFSLAVYAAKV</sequence>
<dbReference type="EMBL" id="JAZGQO010000014">
    <property type="protein sequence ID" value="KAK6170214.1"/>
    <property type="molecule type" value="Genomic_DNA"/>
</dbReference>
<evidence type="ECO:0000256" key="5">
    <source>
        <dbReference type="ARBA" id="ARBA00023040"/>
    </source>
</evidence>
<dbReference type="PANTHER" id="PTHR32546:SF25">
    <property type="entry name" value="MIP05539P"/>
    <property type="match status" value="1"/>
</dbReference>
<comment type="subcellular location">
    <subcellularLocation>
        <location evidence="1">Cell membrane</location>
        <topology evidence="1">Multi-pass membrane protein</topology>
    </subcellularLocation>
</comment>
<keyword evidence="9" id="KW-0812">Transmembrane</keyword>
<protein>
    <recommendedName>
        <fullName evidence="10">GPR158/179 extracellular domain-containing protein</fullName>
    </recommendedName>
</protein>
<evidence type="ECO:0000313" key="11">
    <source>
        <dbReference type="EMBL" id="KAK6170214.1"/>
    </source>
</evidence>
<feature type="transmembrane region" description="Helical" evidence="9">
    <location>
        <begin position="850"/>
        <end position="874"/>
    </location>
</feature>
<feature type="domain" description="GPR158/179 extracellular" evidence="10">
    <location>
        <begin position="715"/>
        <end position="812"/>
    </location>
</feature>
<dbReference type="PANTHER" id="PTHR32546">
    <property type="entry name" value="G-PROTEIN COUPLED RECEPTOR 158-RELATED"/>
    <property type="match status" value="1"/>
</dbReference>
<keyword evidence="9" id="KW-0472">Membrane</keyword>
<keyword evidence="3" id="KW-1003">Cell membrane</keyword>
<proteinExistence type="inferred from homology"/>
<comment type="similarity">
    <text evidence="2">Belongs to the G-protein coupled receptor 3 family.</text>
</comment>
<evidence type="ECO:0000256" key="1">
    <source>
        <dbReference type="ARBA" id="ARBA00004651"/>
    </source>
</evidence>
<dbReference type="InterPro" id="IPR043458">
    <property type="entry name" value="GPR158/179"/>
</dbReference>
<name>A0AAN8J5S0_PATCE</name>
<dbReference type="Pfam" id="PF22572">
    <property type="entry name" value="GPR158_179_EC"/>
    <property type="match status" value="2"/>
</dbReference>
<evidence type="ECO:0000256" key="4">
    <source>
        <dbReference type="ARBA" id="ARBA00022729"/>
    </source>
</evidence>
<dbReference type="AlphaFoldDB" id="A0AAN8J5S0"/>
<keyword evidence="9" id="KW-1133">Transmembrane helix</keyword>